<dbReference type="AlphaFoldDB" id="A0A1Y2A6Z6"/>
<dbReference type="OrthoDB" id="4991875at2759"/>
<keyword evidence="3" id="KW-1185">Reference proteome</keyword>
<dbReference type="EMBL" id="MCFA01000008">
    <property type="protein sequence ID" value="ORY18261.1"/>
    <property type="molecule type" value="Genomic_DNA"/>
</dbReference>
<name>A0A1Y2A6Z6_9PLEO</name>
<proteinExistence type="predicted"/>
<dbReference type="PANTHER" id="PTHR40640">
    <property type="entry name" value="ANCHORED GLYCOPROTEIN, PUTATIVE (AFU_ORTHOLOGUE AFUA_8G04860)-RELATED"/>
    <property type="match status" value="1"/>
</dbReference>
<reference evidence="2 3" key="1">
    <citation type="submission" date="2016-07" db="EMBL/GenBank/DDBJ databases">
        <title>Pervasive Adenine N6-methylation of Active Genes in Fungi.</title>
        <authorList>
            <consortium name="DOE Joint Genome Institute"/>
            <person name="Mondo S.J."/>
            <person name="Dannebaum R.O."/>
            <person name="Kuo R.C."/>
            <person name="Labutti K."/>
            <person name="Haridas S."/>
            <person name="Kuo A."/>
            <person name="Salamov A."/>
            <person name="Ahrendt S.R."/>
            <person name="Lipzen A."/>
            <person name="Sullivan W."/>
            <person name="Andreopoulos W.B."/>
            <person name="Clum A."/>
            <person name="Lindquist E."/>
            <person name="Daum C."/>
            <person name="Ramamoorthy G.K."/>
            <person name="Gryganskyi A."/>
            <person name="Culley D."/>
            <person name="Magnuson J.K."/>
            <person name="James T.Y."/>
            <person name="O'Malley M.A."/>
            <person name="Stajich J.E."/>
            <person name="Spatafora J.W."/>
            <person name="Visel A."/>
            <person name="Grigoriev I.V."/>
        </authorList>
    </citation>
    <scope>NUCLEOTIDE SEQUENCE [LARGE SCALE GENOMIC DNA]</scope>
    <source>
        <strain evidence="2 3">CBS 115471</strain>
    </source>
</reference>
<evidence type="ECO:0000313" key="2">
    <source>
        <dbReference type="EMBL" id="ORY18261.1"/>
    </source>
</evidence>
<evidence type="ECO:0000313" key="3">
    <source>
        <dbReference type="Proteomes" id="UP000193144"/>
    </source>
</evidence>
<evidence type="ECO:0000256" key="1">
    <source>
        <dbReference type="SAM" id="SignalP"/>
    </source>
</evidence>
<dbReference type="Proteomes" id="UP000193144">
    <property type="component" value="Unassembled WGS sequence"/>
</dbReference>
<gene>
    <name evidence="2" type="ORF">BCR34DRAFT_362213</name>
</gene>
<keyword evidence="1" id="KW-0732">Signal</keyword>
<sequence>MLRSTILASLLSLAAAQNKTLEWFFPGAEGSDLVASIVSANPSTTVAVLNCPTSVDSSDCGFGPGVSLSIISTTIYQAVMSESDFTMSVSCVYKTSEMPCSVSIAGGNDPGNTVETFSGSDIGFLTATVTAGGEKLSASAGGASLSACRGAEVGRLLLPARRALVPPIALGWREVPCWRWLGLLLSLLRSSQPYKYPLEEIVRRNLGPT</sequence>
<protein>
    <submittedName>
        <fullName evidence="2">Uncharacterized protein</fullName>
    </submittedName>
</protein>
<organism evidence="2 3">
    <name type="scientific">Clohesyomyces aquaticus</name>
    <dbReference type="NCBI Taxonomy" id="1231657"/>
    <lineage>
        <taxon>Eukaryota</taxon>
        <taxon>Fungi</taxon>
        <taxon>Dikarya</taxon>
        <taxon>Ascomycota</taxon>
        <taxon>Pezizomycotina</taxon>
        <taxon>Dothideomycetes</taxon>
        <taxon>Pleosporomycetidae</taxon>
        <taxon>Pleosporales</taxon>
        <taxon>Lindgomycetaceae</taxon>
        <taxon>Clohesyomyces</taxon>
    </lineage>
</organism>
<comment type="caution">
    <text evidence="2">The sequence shown here is derived from an EMBL/GenBank/DDBJ whole genome shotgun (WGS) entry which is preliminary data.</text>
</comment>
<dbReference type="PANTHER" id="PTHR40640:SF1">
    <property type="entry name" value="ANCHORED GLYCOPROTEIN, PUTATIVE (AFU_ORTHOLOGUE AFUA_8G04860)-RELATED"/>
    <property type="match status" value="1"/>
</dbReference>
<accession>A0A1Y2A6Z6</accession>
<dbReference type="STRING" id="1231657.A0A1Y2A6Z6"/>
<feature type="chain" id="PRO_5010989248" evidence="1">
    <location>
        <begin position="17"/>
        <end position="209"/>
    </location>
</feature>
<feature type="signal peptide" evidence="1">
    <location>
        <begin position="1"/>
        <end position="16"/>
    </location>
</feature>